<reference evidence="11 12" key="1">
    <citation type="submission" date="2020-08" db="EMBL/GenBank/DDBJ databases">
        <title>Complete genome sequence of Entomobacter blattae G55GP.</title>
        <authorList>
            <person name="Poehlein A."/>
            <person name="Guzman J."/>
            <person name="Daniel R."/>
            <person name="Vilcinskas A."/>
        </authorList>
    </citation>
    <scope>NUCLEOTIDE SEQUENCE [LARGE SCALE GENOMIC DNA]</scope>
    <source>
        <strain evidence="11 12">G55GP</strain>
    </source>
</reference>
<comment type="similarity">
    <text evidence="8">Belongs to the radical SAM superfamily. PqqE family.</text>
</comment>
<feature type="region of interest" description="Disordered" evidence="9">
    <location>
        <begin position="351"/>
        <end position="370"/>
    </location>
</feature>
<sequence length="370" mass="41245">MTHPSPPMSLLAELTYLCPLRCPYCSNPTQLTKRNEELSTDQWKDILTQAADLGILQVHFSGGEPTIRSDLVELVKIAAHLNLYTNLITSGLLLTPDLLEKLAENGLDHIQLSFQDTLPEAADLLSGMRAVQPRKLQAAEDIKKAGFPLTLNFVVHRGNIERIEDMLALGYALGARRVEIAHIQYHGWALINRPALLPSLEQVQKAEALIAHMHKFYKNRMVIDHVTPDYYTDIPKPCMGGWGQRFLNVTPRGNVLPCHAAESIPNITVPSIKHASLAEIWNHSSLFSLFRGTEWMKEPCQSCDRKTIDWGGCRCQALALTGDAAHTDPVCHLSPHHERILAITQKEGQQAHSPSAQSFTYRTASFNSQS</sequence>
<dbReference type="GO" id="GO:0005506">
    <property type="term" value="F:iron ion binding"/>
    <property type="evidence" value="ECO:0007669"/>
    <property type="project" value="UniProtKB-UniRule"/>
</dbReference>
<evidence type="ECO:0000256" key="6">
    <source>
        <dbReference type="ARBA" id="ARBA00023004"/>
    </source>
</evidence>
<evidence type="ECO:0000256" key="3">
    <source>
        <dbReference type="ARBA" id="ARBA00022723"/>
    </source>
</evidence>
<evidence type="ECO:0000313" key="11">
    <source>
        <dbReference type="EMBL" id="QNT77778.1"/>
    </source>
</evidence>
<dbReference type="UniPathway" id="UPA00539"/>
<keyword evidence="11" id="KW-0808">Transferase</keyword>
<dbReference type="GO" id="GO:0032324">
    <property type="term" value="P:molybdopterin cofactor biosynthetic process"/>
    <property type="evidence" value="ECO:0007669"/>
    <property type="project" value="UniProtKB-ARBA"/>
</dbReference>
<dbReference type="SFLD" id="SFLDF00280">
    <property type="entry name" value="coenzyme_PQQ_synthesis_protein"/>
    <property type="match status" value="1"/>
</dbReference>
<dbReference type="HAMAP" id="MF_00660">
    <property type="entry name" value="PqqE"/>
    <property type="match status" value="1"/>
</dbReference>
<dbReference type="InterPro" id="IPR011843">
    <property type="entry name" value="PQQ_synth_PqqE_bac"/>
</dbReference>
<dbReference type="NCBIfam" id="TIGR02109">
    <property type="entry name" value="PQQ_syn_pqqE"/>
    <property type="match status" value="1"/>
</dbReference>
<dbReference type="PROSITE" id="PS51918">
    <property type="entry name" value="RADICAL_SAM"/>
    <property type="match status" value="1"/>
</dbReference>
<name>A0A7H1NPR8_9PROT</name>
<dbReference type="EC" id="1.21.98.4" evidence="8"/>
<dbReference type="InterPro" id="IPR023885">
    <property type="entry name" value="4Fe4S-binding_SPASM_dom"/>
</dbReference>
<dbReference type="CDD" id="cd21119">
    <property type="entry name" value="SPASM_PqqE"/>
    <property type="match status" value="1"/>
</dbReference>
<evidence type="ECO:0000256" key="9">
    <source>
        <dbReference type="SAM" id="MobiDB-lite"/>
    </source>
</evidence>
<dbReference type="GO" id="GO:0016740">
    <property type="term" value="F:transferase activity"/>
    <property type="evidence" value="ECO:0007669"/>
    <property type="project" value="UniProtKB-KW"/>
</dbReference>
<dbReference type="EMBL" id="CP060244">
    <property type="protein sequence ID" value="QNT77778.1"/>
    <property type="molecule type" value="Genomic_DNA"/>
</dbReference>
<dbReference type="InterPro" id="IPR058240">
    <property type="entry name" value="rSAM_sf"/>
</dbReference>
<dbReference type="GO" id="GO:0051539">
    <property type="term" value="F:4 iron, 4 sulfur cluster binding"/>
    <property type="evidence" value="ECO:0007669"/>
    <property type="project" value="UniProtKB-KW"/>
</dbReference>
<comment type="catalytic activity">
    <reaction evidence="8">
        <text>[PQQ precursor protein] + S-adenosyl-L-methionine = E-Y cross-linked-[PQQ precursor protein] + 5'-deoxyadenosine + L-methionine + H(+)</text>
        <dbReference type="Rhea" id="RHEA:56836"/>
        <dbReference type="Rhea" id="RHEA-COMP:14800"/>
        <dbReference type="Rhea" id="RHEA-COMP:14801"/>
        <dbReference type="ChEBI" id="CHEBI:15378"/>
        <dbReference type="ChEBI" id="CHEBI:17319"/>
        <dbReference type="ChEBI" id="CHEBI:57844"/>
        <dbReference type="ChEBI" id="CHEBI:59789"/>
        <dbReference type="ChEBI" id="CHEBI:141026"/>
        <dbReference type="ChEBI" id="CHEBI:141027"/>
        <dbReference type="EC" id="1.21.98.4"/>
    </reaction>
</comment>
<dbReference type="InterPro" id="IPR006638">
    <property type="entry name" value="Elp3/MiaA/NifB-like_rSAM"/>
</dbReference>
<protein>
    <recommendedName>
        <fullName evidence="8">PqqA peptide cyclase</fullName>
        <ecNumber evidence="8">1.21.98.4</ecNumber>
    </recommendedName>
    <alternativeName>
        <fullName evidence="8">Coenzyme PQQ synthesis protein E</fullName>
    </alternativeName>
</protein>
<feature type="binding site" evidence="8">
    <location>
        <position position="25"/>
    </location>
    <ligand>
        <name>[4Fe-4S] cluster</name>
        <dbReference type="ChEBI" id="CHEBI:49883"/>
        <note>4Fe-4S-S-AdoMet</note>
    </ligand>
</feature>
<dbReference type="SFLD" id="SFLDS00029">
    <property type="entry name" value="Radical_SAM"/>
    <property type="match status" value="1"/>
</dbReference>
<dbReference type="RefSeq" id="WP_203414195.1">
    <property type="nucleotide sequence ID" value="NZ_CP060244.1"/>
</dbReference>
<comment type="function">
    <text evidence="8">Catalyzes the cross-linking of a glutamate residue and a tyrosine residue in the PqqA protein as part of the biosynthesis of pyrroloquinoline quinone (PQQ).</text>
</comment>
<keyword evidence="6 8" id="KW-0408">Iron</keyword>
<proteinExistence type="inferred from homology"/>
<feature type="domain" description="Radical SAM core" evidence="10">
    <location>
        <begin position="4"/>
        <end position="219"/>
    </location>
</feature>
<dbReference type="GO" id="GO:0018189">
    <property type="term" value="P:pyrroloquinoline quinone biosynthetic process"/>
    <property type="evidence" value="ECO:0007669"/>
    <property type="project" value="UniProtKB-UniRule"/>
</dbReference>
<dbReference type="InterPro" id="IPR013785">
    <property type="entry name" value="Aldolase_TIM"/>
</dbReference>
<comment type="pathway">
    <text evidence="8">Cofactor biosynthesis; pyrroloquinoline quinone biosynthesis.</text>
</comment>
<evidence type="ECO:0000256" key="2">
    <source>
        <dbReference type="ARBA" id="ARBA00022691"/>
    </source>
</evidence>
<dbReference type="InterPro" id="IPR050377">
    <property type="entry name" value="Radical_SAM_PqqE_MftC-like"/>
</dbReference>
<dbReference type="GO" id="GO:0009975">
    <property type="term" value="F:cyclase activity"/>
    <property type="evidence" value="ECO:0007669"/>
    <property type="project" value="UniProtKB-UniRule"/>
</dbReference>
<keyword evidence="12" id="KW-1185">Reference proteome</keyword>
<evidence type="ECO:0000256" key="8">
    <source>
        <dbReference type="HAMAP-Rule" id="MF_00660"/>
    </source>
</evidence>
<evidence type="ECO:0000256" key="7">
    <source>
        <dbReference type="ARBA" id="ARBA00023014"/>
    </source>
</evidence>
<dbReference type="Gene3D" id="3.20.20.70">
    <property type="entry name" value="Aldolase class I"/>
    <property type="match status" value="1"/>
</dbReference>
<evidence type="ECO:0000256" key="4">
    <source>
        <dbReference type="ARBA" id="ARBA00022905"/>
    </source>
</evidence>
<dbReference type="SFLD" id="SFLDG01067">
    <property type="entry name" value="SPASM/twitch_domain_containing"/>
    <property type="match status" value="1"/>
</dbReference>
<keyword evidence="3 8" id="KW-0479">Metal-binding</keyword>
<dbReference type="AlphaFoldDB" id="A0A7H1NPR8"/>
<dbReference type="Pfam" id="PF13186">
    <property type="entry name" value="SPASM"/>
    <property type="match status" value="1"/>
</dbReference>
<dbReference type="NCBIfam" id="TIGR04085">
    <property type="entry name" value="rSAM_more_4Fe4S"/>
    <property type="match status" value="1"/>
</dbReference>
<dbReference type="PANTHER" id="PTHR11228">
    <property type="entry name" value="RADICAL SAM DOMAIN PROTEIN"/>
    <property type="match status" value="1"/>
</dbReference>
<dbReference type="GO" id="GO:1904047">
    <property type="term" value="F:S-adenosyl-L-methionine binding"/>
    <property type="evidence" value="ECO:0007669"/>
    <property type="project" value="UniProtKB-UniRule"/>
</dbReference>
<accession>A0A7H1NPR8</accession>
<dbReference type="Pfam" id="PF04055">
    <property type="entry name" value="Radical_SAM"/>
    <property type="match status" value="1"/>
</dbReference>
<dbReference type="SFLD" id="SFLDG01386">
    <property type="entry name" value="main_SPASM_domain-containing"/>
    <property type="match status" value="1"/>
</dbReference>
<keyword evidence="1 8" id="KW-0004">4Fe-4S</keyword>
<evidence type="ECO:0000259" key="10">
    <source>
        <dbReference type="PROSITE" id="PS51918"/>
    </source>
</evidence>
<dbReference type="InterPro" id="IPR007197">
    <property type="entry name" value="rSAM"/>
</dbReference>
<dbReference type="KEGG" id="ebla:JGUZn3_05310"/>
<feature type="binding site" evidence="8">
    <location>
        <position position="18"/>
    </location>
    <ligand>
        <name>[4Fe-4S] cluster</name>
        <dbReference type="ChEBI" id="CHEBI:49883"/>
        <note>4Fe-4S-S-AdoMet</note>
    </ligand>
</feature>
<organism evidence="11 12">
    <name type="scientific">Entomobacter blattae</name>
    <dbReference type="NCBI Taxonomy" id="2762277"/>
    <lineage>
        <taxon>Bacteria</taxon>
        <taxon>Pseudomonadati</taxon>
        <taxon>Pseudomonadota</taxon>
        <taxon>Alphaproteobacteria</taxon>
        <taxon>Acetobacterales</taxon>
        <taxon>Acetobacteraceae</taxon>
        <taxon>Entomobacter</taxon>
    </lineage>
</organism>
<dbReference type="SUPFAM" id="SSF102114">
    <property type="entry name" value="Radical SAM enzymes"/>
    <property type="match status" value="1"/>
</dbReference>
<dbReference type="InterPro" id="IPR017200">
    <property type="entry name" value="PqqE-like"/>
</dbReference>
<dbReference type="PROSITE" id="PS01305">
    <property type="entry name" value="MOAA_NIFB_PQQE"/>
    <property type="match status" value="1"/>
</dbReference>
<dbReference type="CDD" id="cd01335">
    <property type="entry name" value="Radical_SAM"/>
    <property type="match status" value="1"/>
</dbReference>
<gene>
    <name evidence="11" type="primary">mftC</name>
    <name evidence="8" type="synonym">pqqE</name>
    <name evidence="11" type="ORF">JGUZn3_05310</name>
</gene>
<dbReference type="GO" id="GO:0016491">
    <property type="term" value="F:oxidoreductase activity"/>
    <property type="evidence" value="ECO:0007669"/>
    <property type="project" value="UniProtKB-KW"/>
</dbReference>
<evidence type="ECO:0000256" key="1">
    <source>
        <dbReference type="ARBA" id="ARBA00022485"/>
    </source>
</evidence>
<dbReference type="SMART" id="SM00729">
    <property type="entry name" value="Elp3"/>
    <property type="match status" value="1"/>
</dbReference>
<comment type="cofactor">
    <cofactor evidence="8">
        <name>[4Fe-4S] cluster</name>
        <dbReference type="ChEBI" id="CHEBI:49883"/>
    </cofactor>
    <text evidence="8">Binds 1 [4Fe-4S] cluster. The cluster is coordinated with 3 cysteines and an exchangeable S-adenosyl-L-methionine.</text>
</comment>
<keyword evidence="4 8" id="KW-0884">PQQ biosynthesis</keyword>
<feature type="binding site" evidence="8">
    <location>
        <position position="22"/>
    </location>
    <ligand>
        <name>[4Fe-4S] cluster</name>
        <dbReference type="ChEBI" id="CHEBI:49883"/>
        <note>4Fe-4S-S-AdoMet</note>
    </ligand>
</feature>
<keyword evidence="7 8" id="KW-0411">Iron-sulfur</keyword>
<dbReference type="PIRSF" id="PIRSF037420">
    <property type="entry name" value="PQQ_syn_pqqE"/>
    <property type="match status" value="1"/>
</dbReference>
<comment type="subunit">
    <text evidence="8">Interacts with PqqD. The interaction is necessary for activity of PqqE.</text>
</comment>
<evidence type="ECO:0000256" key="5">
    <source>
        <dbReference type="ARBA" id="ARBA00023002"/>
    </source>
</evidence>
<keyword evidence="2 8" id="KW-0949">S-adenosyl-L-methionine</keyword>
<evidence type="ECO:0000313" key="12">
    <source>
        <dbReference type="Proteomes" id="UP000516349"/>
    </source>
</evidence>
<keyword evidence="5 8" id="KW-0560">Oxidoreductase</keyword>
<dbReference type="InterPro" id="IPR000385">
    <property type="entry name" value="MoaA_NifB_PqqE_Fe-S-bd_CS"/>
</dbReference>
<dbReference type="Proteomes" id="UP000516349">
    <property type="component" value="Chromosome"/>
</dbReference>
<dbReference type="PANTHER" id="PTHR11228:SF7">
    <property type="entry name" value="PQQA PEPTIDE CYCLASE"/>
    <property type="match status" value="1"/>
</dbReference>